<sequence length="165" mass="17973">MMVDTAKYRASLPQRSGALFLTDGGIETTLIFQDGCDLPYFAAFHLLRDADGRAALVRYYERYIAIAKADRMGFVLESPTWRASADWGGKLGYSADDIVAVNRDSAQLMHDLRARHETAESPLVVSGCIGPRGDGYDPGQIMSALDAEAYHACRSGPSPTPAPTW</sequence>
<evidence type="ECO:0000256" key="1">
    <source>
        <dbReference type="ARBA" id="ARBA00022603"/>
    </source>
</evidence>
<evidence type="ECO:0000313" key="5">
    <source>
        <dbReference type="Proteomes" id="UP000321058"/>
    </source>
</evidence>
<organism evidence="4 5">
    <name type="scientific">Reyranella soli</name>
    <dbReference type="NCBI Taxonomy" id="1230389"/>
    <lineage>
        <taxon>Bacteria</taxon>
        <taxon>Pseudomonadati</taxon>
        <taxon>Pseudomonadota</taxon>
        <taxon>Alphaproteobacteria</taxon>
        <taxon>Hyphomicrobiales</taxon>
        <taxon>Reyranellaceae</taxon>
        <taxon>Reyranella</taxon>
    </lineage>
</organism>
<dbReference type="Pfam" id="PF02574">
    <property type="entry name" value="S-methyl_trans"/>
    <property type="match status" value="1"/>
</dbReference>
<dbReference type="InterPro" id="IPR036589">
    <property type="entry name" value="HCY_dom_sf"/>
</dbReference>
<dbReference type="SUPFAM" id="SSF82282">
    <property type="entry name" value="Homocysteine S-methyltransferase"/>
    <property type="match status" value="1"/>
</dbReference>
<dbReference type="Gene3D" id="3.20.20.330">
    <property type="entry name" value="Homocysteine-binding-like domain"/>
    <property type="match status" value="1"/>
</dbReference>
<comment type="caution">
    <text evidence="4">The sequence shown here is derived from an EMBL/GenBank/DDBJ whole genome shotgun (WGS) entry which is preliminary data.</text>
</comment>
<dbReference type="EMBL" id="BKAJ01000018">
    <property type="protein sequence ID" value="GEP53807.1"/>
    <property type="molecule type" value="Genomic_DNA"/>
</dbReference>
<protein>
    <recommendedName>
        <fullName evidence="3">Hcy-binding domain-containing protein</fullName>
    </recommendedName>
</protein>
<dbReference type="InterPro" id="IPR003726">
    <property type="entry name" value="HCY_dom"/>
</dbReference>
<dbReference type="Proteomes" id="UP000321058">
    <property type="component" value="Unassembled WGS sequence"/>
</dbReference>
<evidence type="ECO:0000313" key="4">
    <source>
        <dbReference type="EMBL" id="GEP53807.1"/>
    </source>
</evidence>
<name>A0A512N497_9HYPH</name>
<dbReference type="AlphaFoldDB" id="A0A512N497"/>
<accession>A0A512N497</accession>
<dbReference type="GO" id="GO:0032259">
    <property type="term" value="P:methylation"/>
    <property type="evidence" value="ECO:0007669"/>
    <property type="project" value="UniProtKB-KW"/>
</dbReference>
<feature type="domain" description="Hcy-binding" evidence="3">
    <location>
        <begin position="21"/>
        <end position="151"/>
    </location>
</feature>
<gene>
    <name evidence="4" type="ORF">RSO01_09730</name>
</gene>
<dbReference type="GO" id="GO:0008168">
    <property type="term" value="F:methyltransferase activity"/>
    <property type="evidence" value="ECO:0007669"/>
    <property type="project" value="UniProtKB-KW"/>
</dbReference>
<reference evidence="4 5" key="1">
    <citation type="submission" date="2019-07" db="EMBL/GenBank/DDBJ databases">
        <title>Whole genome shotgun sequence of Reyranella soli NBRC 108950.</title>
        <authorList>
            <person name="Hosoyama A."/>
            <person name="Uohara A."/>
            <person name="Ohji S."/>
            <person name="Ichikawa N."/>
        </authorList>
    </citation>
    <scope>NUCLEOTIDE SEQUENCE [LARGE SCALE GENOMIC DNA]</scope>
    <source>
        <strain evidence="4 5">NBRC 108950</strain>
    </source>
</reference>
<evidence type="ECO:0000259" key="3">
    <source>
        <dbReference type="Pfam" id="PF02574"/>
    </source>
</evidence>
<keyword evidence="1" id="KW-0489">Methyltransferase</keyword>
<proteinExistence type="predicted"/>
<keyword evidence="2" id="KW-0808">Transferase</keyword>
<evidence type="ECO:0000256" key="2">
    <source>
        <dbReference type="ARBA" id="ARBA00022679"/>
    </source>
</evidence>
<keyword evidence="5" id="KW-1185">Reference proteome</keyword>